<dbReference type="SMART" id="SM00962">
    <property type="entry name" value="SRP54"/>
    <property type="match status" value="1"/>
</dbReference>
<name>A0ABY9Q0L7_9FIRM</name>
<keyword evidence="1 9" id="KW-1003">Cell membrane</keyword>
<dbReference type="InterPro" id="IPR027417">
    <property type="entry name" value="P-loop_NTPase"/>
</dbReference>
<dbReference type="Proteomes" id="UP001235030">
    <property type="component" value="Chromosome"/>
</dbReference>
<dbReference type="Pfam" id="PF02881">
    <property type="entry name" value="SRP54_N"/>
    <property type="match status" value="1"/>
</dbReference>
<dbReference type="Pfam" id="PF00448">
    <property type="entry name" value="SRP54"/>
    <property type="match status" value="1"/>
</dbReference>
<dbReference type="InterPro" id="IPR013822">
    <property type="entry name" value="Signal_recog_particl_SRP54_hlx"/>
</dbReference>
<comment type="catalytic activity">
    <reaction evidence="8 9">
        <text>GTP + H2O = GDP + phosphate + H(+)</text>
        <dbReference type="Rhea" id="RHEA:19669"/>
        <dbReference type="ChEBI" id="CHEBI:15377"/>
        <dbReference type="ChEBI" id="CHEBI:15378"/>
        <dbReference type="ChEBI" id="CHEBI:37565"/>
        <dbReference type="ChEBI" id="CHEBI:43474"/>
        <dbReference type="ChEBI" id="CHEBI:58189"/>
        <dbReference type="EC" id="3.6.5.4"/>
    </reaction>
</comment>
<dbReference type="InterPro" id="IPR036225">
    <property type="entry name" value="SRP/SRP_N"/>
</dbReference>
<evidence type="ECO:0000256" key="6">
    <source>
        <dbReference type="ARBA" id="ARBA00023136"/>
    </source>
</evidence>
<dbReference type="SMART" id="SM00963">
    <property type="entry name" value="SRP54_N"/>
    <property type="match status" value="1"/>
</dbReference>
<dbReference type="Gene3D" id="3.40.50.300">
    <property type="entry name" value="P-loop containing nucleotide triphosphate hydrolases"/>
    <property type="match status" value="1"/>
</dbReference>
<organism evidence="11 12">
    <name type="scientific">Terrisporobacter mayombei</name>
    <dbReference type="NCBI Taxonomy" id="1541"/>
    <lineage>
        <taxon>Bacteria</taxon>
        <taxon>Bacillati</taxon>
        <taxon>Bacillota</taxon>
        <taxon>Clostridia</taxon>
        <taxon>Peptostreptococcales</taxon>
        <taxon>Peptostreptococcaceae</taxon>
        <taxon>Terrisporobacter</taxon>
    </lineage>
</organism>
<accession>A0ABY9Q0L7</accession>
<dbReference type="EMBL" id="CP101637">
    <property type="protein sequence ID" value="WMT81500.1"/>
    <property type="molecule type" value="Genomic_DNA"/>
</dbReference>
<comment type="similarity">
    <text evidence="9">Belongs to the GTP-binding SRP family. FtsY subfamily.</text>
</comment>
<evidence type="ECO:0000313" key="12">
    <source>
        <dbReference type="Proteomes" id="UP001235030"/>
    </source>
</evidence>
<feature type="binding site" evidence="9">
    <location>
        <begin position="195"/>
        <end position="202"/>
    </location>
    <ligand>
        <name>GTP</name>
        <dbReference type="ChEBI" id="CHEBI:37565"/>
    </ligand>
</feature>
<sequence length="389" mass="43165">MFKKFFKKNQKEEIQEEVKEVAVSEEAVQEEIVLEENEEVKEETVETIEEVSLDTSIEEEVQLEEKPQVDEVVEKEEIIEDKTEEPKISLFERLKQGLSKAKQGITDRVDQVLKSYTKVDDDLLEEIEEILITADVGVDTTMNIIEKLTDAIKTKKITNPQDVKGELRLIIEEILTNENSTLDVSHKPTIILMVGVNGVGKTTTIGKLASRYKKEGKKVLIAAGDTFRAAAIDQLEVWAKRSDVDIIKHQEGADPGAVIFDSIKAAKARDIDLLICDTAGRLHNKANLMNELSKVFKIVDREYPEAKKEVLLVVDATTGQNAVSQAKSFKQVCDITGLVLTKLDGTAKGGVVLAVKSEVDVPVKLIGVGEKIEDLQDFDAKAFSEALFG</sequence>
<reference evidence="11 12" key="1">
    <citation type="submission" date="2022-07" db="EMBL/GenBank/DDBJ databases">
        <title>Genome sequence of Terrisporobacter mayombei DSM6539.</title>
        <authorList>
            <person name="Boeer T."/>
            <person name="Bengelsdorf F.R."/>
            <person name="Daniel R."/>
            <person name="Poehlein A."/>
        </authorList>
    </citation>
    <scope>NUCLEOTIDE SEQUENCE [LARGE SCALE GENOMIC DNA]</scope>
    <source>
        <strain evidence="11 12">DSM 6539</strain>
    </source>
</reference>
<dbReference type="SUPFAM" id="SSF52540">
    <property type="entry name" value="P-loop containing nucleoside triphosphate hydrolases"/>
    <property type="match status" value="1"/>
</dbReference>
<evidence type="ECO:0000256" key="7">
    <source>
        <dbReference type="ARBA" id="ARBA00023170"/>
    </source>
</evidence>
<keyword evidence="5 9" id="KW-0342">GTP-binding</keyword>
<dbReference type="PANTHER" id="PTHR43134">
    <property type="entry name" value="SIGNAL RECOGNITION PARTICLE RECEPTOR SUBUNIT ALPHA"/>
    <property type="match status" value="1"/>
</dbReference>
<dbReference type="SMART" id="SM00382">
    <property type="entry name" value="AAA"/>
    <property type="match status" value="1"/>
</dbReference>
<feature type="domain" description="SRP54-type proteins GTP-binding" evidence="10">
    <location>
        <begin position="362"/>
        <end position="375"/>
    </location>
</feature>
<keyword evidence="3 9" id="KW-0547">Nucleotide-binding</keyword>
<evidence type="ECO:0000259" key="10">
    <source>
        <dbReference type="PROSITE" id="PS00300"/>
    </source>
</evidence>
<keyword evidence="7 9" id="KW-0675">Receptor</keyword>
<dbReference type="PROSITE" id="PS00300">
    <property type="entry name" value="SRP54"/>
    <property type="match status" value="1"/>
</dbReference>
<feature type="binding site" evidence="9">
    <location>
        <begin position="341"/>
        <end position="344"/>
    </location>
    <ligand>
        <name>GTP</name>
        <dbReference type="ChEBI" id="CHEBI:37565"/>
    </ligand>
</feature>
<dbReference type="InterPro" id="IPR003593">
    <property type="entry name" value="AAA+_ATPase"/>
</dbReference>
<gene>
    <name evidence="9 11" type="primary">ftsY</name>
    <name evidence="11" type="ORF">TEMA_18420</name>
</gene>
<evidence type="ECO:0000256" key="2">
    <source>
        <dbReference type="ARBA" id="ARBA00022490"/>
    </source>
</evidence>
<comment type="subunit">
    <text evidence="9">Part of the signal recognition particle protein translocation system, which is composed of SRP and FtsY.</text>
</comment>
<evidence type="ECO:0000256" key="5">
    <source>
        <dbReference type="ARBA" id="ARBA00023134"/>
    </source>
</evidence>
<dbReference type="InterPro" id="IPR004390">
    <property type="entry name" value="SR_rcpt_FtsY"/>
</dbReference>
<dbReference type="PANTHER" id="PTHR43134:SF1">
    <property type="entry name" value="SIGNAL RECOGNITION PARTICLE RECEPTOR SUBUNIT ALPHA"/>
    <property type="match status" value="1"/>
</dbReference>
<keyword evidence="12" id="KW-1185">Reference proteome</keyword>
<dbReference type="CDD" id="cd17874">
    <property type="entry name" value="FtsY"/>
    <property type="match status" value="1"/>
</dbReference>
<evidence type="ECO:0000256" key="4">
    <source>
        <dbReference type="ARBA" id="ARBA00022801"/>
    </source>
</evidence>
<feature type="binding site" evidence="9">
    <location>
        <begin position="277"/>
        <end position="281"/>
    </location>
    <ligand>
        <name>GTP</name>
        <dbReference type="ChEBI" id="CHEBI:37565"/>
    </ligand>
</feature>
<dbReference type="InterPro" id="IPR042101">
    <property type="entry name" value="SRP54_N_sf"/>
</dbReference>
<evidence type="ECO:0000313" key="11">
    <source>
        <dbReference type="EMBL" id="WMT81500.1"/>
    </source>
</evidence>
<protein>
    <recommendedName>
        <fullName evidence="9">Signal recognition particle receptor FtsY</fullName>
        <shortName evidence="9">SRP receptor</shortName>
        <ecNumber evidence="9">3.6.5.4</ecNumber>
    </recommendedName>
</protein>
<evidence type="ECO:0000256" key="1">
    <source>
        <dbReference type="ARBA" id="ARBA00022475"/>
    </source>
</evidence>
<dbReference type="InterPro" id="IPR000897">
    <property type="entry name" value="SRP54_GTPase_dom"/>
</dbReference>
<dbReference type="NCBIfam" id="TIGR00064">
    <property type="entry name" value="ftsY"/>
    <property type="match status" value="1"/>
</dbReference>
<dbReference type="RefSeq" id="WP_228103646.1">
    <property type="nucleotide sequence ID" value="NZ_CP101637.1"/>
</dbReference>
<evidence type="ECO:0000256" key="8">
    <source>
        <dbReference type="ARBA" id="ARBA00048027"/>
    </source>
</evidence>
<evidence type="ECO:0000256" key="9">
    <source>
        <dbReference type="HAMAP-Rule" id="MF_00920"/>
    </source>
</evidence>
<dbReference type="EC" id="3.6.5.4" evidence="9"/>
<evidence type="ECO:0000256" key="3">
    <source>
        <dbReference type="ARBA" id="ARBA00022741"/>
    </source>
</evidence>
<keyword evidence="6 9" id="KW-0472">Membrane</keyword>
<dbReference type="SUPFAM" id="SSF47364">
    <property type="entry name" value="Domain of the SRP/SRP receptor G-proteins"/>
    <property type="match status" value="1"/>
</dbReference>
<keyword evidence="4 9" id="KW-0378">Hydrolase</keyword>
<comment type="function">
    <text evidence="9">Involved in targeting and insertion of nascent membrane proteins into the cytoplasmic membrane. Acts as a receptor for the complex formed by the signal recognition particle (SRP) and the ribosome-nascent chain (RNC).</text>
</comment>
<dbReference type="HAMAP" id="MF_00920">
    <property type="entry name" value="FtsY"/>
    <property type="match status" value="1"/>
</dbReference>
<keyword evidence="2 9" id="KW-0963">Cytoplasm</keyword>
<proteinExistence type="inferred from homology"/>
<comment type="subcellular location">
    <subcellularLocation>
        <location evidence="9">Cell membrane</location>
        <topology evidence="9">Peripheral membrane protein</topology>
        <orientation evidence="9">Cytoplasmic side</orientation>
    </subcellularLocation>
    <subcellularLocation>
        <location evidence="9">Cytoplasm</location>
    </subcellularLocation>
</comment>
<dbReference type="Gene3D" id="1.20.120.140">
    <property type="entry name" value="Signal recognition particle SRP54, nucleotide-binding domain"/>
    <property type="match status" value="1"/>
</dbReference>